<dbReference type="EMBL" id="BDIP01000092">
    <property type="protein sequence ID" value="GIQ80030.1"/>
    <property type="molecule type" value="Genomic_DNA"/>
</dbReference>
<evidence type="ECO:0000256" key="4">
    <source>
        <dbReference type="PROSITE-ProRule" id="PRU00175"/>
    </source>
</evidence>
<evidence type="ECO:0000256" key="5">
    <source>
        <dbReference type="SAM" id="MobiDB-lite"/>
    </source>
</evidence>
<gene>
    <name evidence="7" type="ORF">KIPB_000756</name>
</gene>
<keyword evidence="3" id="KW-0862">Zinc</keyword>
<evidence type="ECO:0000256" key="1">
    <source>
        <dbReference type="ARBA" id="ARBA00022723"/>
    </source>
</evidence>
<keyword evidence="8" id="KW-1185">Reference proteome</keyword>
<accession>A0A9K3CPJ2</accession>
<dbReference type="SUPFAM" id="SSF57850">
    <property type="entry name" value="RING/U-box"/>
    <property type="match status" value="1"/>
</dbReference>
<dbReference type="AlphaFoldDB" id="A0A9K3CPJ2"/>
<feature type="compositionally biased region" description="Low complexity" evidence="5">
    <location>
        <begin position="432"/>
        <end position="446"/>
    </location>
</feature>
<dbReference type="InterPro" id="IPR001841">
    <property type="entry name" value="Znf_RING"/>
</dbReference>
<feature type="region of interest" description="Disordered" evidence="5">
    <location>
        <begin position="396"/>
        <end position="470"/>
    </location>
</feature>
<evidence type="ECO:0000256" key="3">
    <source>
        <dbReference type="ARBA" id="ARBA00022833"/>
    </source>
</evidence>
<dbReference type="Gene3D" id="3.30.40.10">
    <property type="entry name" value="Zinc/RING finger domain, C3HC4 (zinc finger)"/>
    <property type="match status" value="1"/>
</dbReference>
<dbReference type="Pfam" id="PF13445">
    <property type="entry name" value="zf-RING_UBOX"/>
    <property type="match status" value="1"/>
</dbReference>
<dbReference type="InterPro" id="IPR016024">
    <property type="entry name" value="ARM-type_fold"/>
</dbReference>
<dbReference type="Proteomes" id="UP000265618">
    <property type="component" value="Unassembled WGS sequence"/>
</dbReference>
<evidence type="ECO:0000313" key="8">
    <source>
        <dbReference type="Proteomes" id="UP000265618"/>
    </source>
</evidence>
<dbReference type="PROSITE" id="PS50089">
    <property type="entry name" value="ZF_RING_2"/>
    <property type="match status" value="1"/>
</dbReference>
<evidence type="ECO:0000259" key="6">
    <source>
        <dbReference type="PROSITE" id="PS50089"/>
    </source>
</evidence>
<dbReference type="SMART" id="SM00184">
    <property type="entry name" value="RING"/>
    <property type="match status" value="1"/>
</dbReference>
<name>A0A9K3CPJ2_9EUKA</name>
<dbReference type="InterPro" id="IPR027370">
    <property type="entry name" value="Znf-RING_euk"/>
</dbReference>
<dbReference type="InterPro" id="IPR013083">
    <property type="entry name" value="Znf_RING/FYVE/PHD"/>
</dbReference>
<feature type="compositionally biased region" description="Acidic residues" evidence="5">
    <location>
        <begin position="447"/>
        <end position="460"/>
    </location>
</feature>
<feature type="compositionally biased region" description="Low complexity" evidence="5">
    <location>
        <begin position="407"/>
        <end position="424"/>
    </location>
</feature>
<keyword evidence="1" id="KW-0479">Metal-binding</keyword>
<evidence type="ECO:0000256" key="2">
    <source>
        <dbReference type="ARBA" id="ARBA00022771"/>
    </source>
</evidence>
<protein>
    <recommendedName>
        <fullName evidence="6">RING-type domain-containing protein</fullName>
    </recommendedName>
</protein>
<feature type="domain" description="RING-type" evidence="6">
    <location>
        <begin position="5"/>
        <end position="56"/>
    </location>
</feature>
<reference evidence="7 8" key="1">
    <citation type="journal article" date="2018" name="PLoS ONE">
        <title>The draft genome of Kipferlia bialata reveals reductive genome evolution in fornicate parasites.</title>
        <authorList>
            <person name="Tanifuji G."/>
            <person name="Takabayashi S."/>
            <person name="Kume K."/>
            <person name="Takagi M."/>
            <person name="Nakayama T."/>
            <person name="Kamikawa R."/>
            <person name="Inagaki Y."/>
            <person name="Hashimoto T."/>
        </authorList>
    </citation>
    <scope>NUCLEOTIDE SEQUENCE [LARGE SCALE GENOMIC DNA]</scope>
    <source>
        <strain evidence="7">NY0173</strain>
    </source>
</reference>
<comment type="caution">
    <text evidence="7">The sequence shown here is derived from an EMBL/GenBank/DDBJ whole genome shotgun (WGS) entry which is preliminary data.</text>
</comment>
<dbReference type="SUPFAM" id="SSF48371">
    <property type="entry name" value="ARM repeat"/>
    <property type="match status" value="1"/>
</dbReference>
<dbReference type="GO" id="GO:0008270">
    <property type="term" value="F:zinc ion binding"/>
    <property type="evidence" value="ECO:0007669"/>
    <property type="project" value="UniProtKB-KW"/>
</dbReference>
<organism evidence="7 8">
    <name type="scientific">Kipferlia bialata</name>
    <dbReference type="NCBI Taxonomy" id="797122"/>
    <lineage>
        <taxon>Eukaryota</taxon>
        <taxon>Metamonada</taxon>
        <taxon>Carpediemonas-like organisms</taxon>
        <taxon>Kipferlia</taxon>
    </lineage>
</organism>
<keyword evidence="2 4" id="KW-0863">Zinc-finger</keyword>
<proteinExistence type="predicted"/>
<evidence type="ECO:0000313" key="7">
    <source>
        <dbReference type="EMBL" id="GIQ80030.1"/>
    </source>
</evidence>
<dbReference type="Gene3D" id="1.25.10.10">
    <property type="entry name" value="Leucine-rich Repeat Variant"/>
    <property type="match status" value="1"/>
</dbReference>
<sequence>MSDKCQICSNAKNLPLLVTPCKHTFHKECLWEARGLEAESAGETETGGEFLCPVCQETCSLDQCLDVESDEISETDPHPSPALEEVVPPKSAAELLMEEEEAVIAHEALHSLGHPSLSTLLPVLRAAAQTLSDPENTDDPALQAMVAGNIPSCVKFSLHHYPESQSVVTHSLTILGHIASSEATCESLAKPQHGFVDQLISLVCQYESDLTVVVPCLQILCHISAAQGEHILIKGRESGAMMHMSQKIIIQEMILHPESPEVMSCGATLCSAFLRSETGAPNEEDLMLAMILGPGQYTPGKAQSESRCRALTNLAEGVVRHKEDLSVVLPASAYLADLTKAAIDAPTDYVMEMVLMTVGVGKVRDALTGHPECKELEEYLETISINLVRFDQLSRKSDGEATETEAGEAQTAGAETGTETPDGAPVTGAGVGDSEAAAEDSSSSNEGEAEREREDDEESDPEPHLPLSPSMQRLHDLYFPSVESVLPLVKALADIQITGDQTIRTLAKRDAAMNLVNAVLDFGKESLPICSHALSVVLRMAKSDDPMVHNTLVTDSVFENIVQTVMYHHGEPCALDTIHIMALMAERGPIRGMTPKMVMNTQMMITIASMAFLDSAEGTKYCATILNRMQRMSMDDDTMTAPQHHHWQALAGTPLVTILSRALKMYEEDLDVMVPLLAYFAAISQILPRTPTLEVDTKLHDALEGCTDDCISVAERHRDNPTILTHACTILSSLVGEDHPYETETLTLLTALLEVTQSAESEALDADALLPLVDRLVQCNRECGPICEAVATLKERLAE</sequence>
<dbReference type="InterPro" id="IPR011989">
    <property type="entry name" value="ARM-like"/>
</dbReference>